<dbReference type="Proteomes" id="UP000325797">
    <property type="component" value="Chromosome"/>
</dbReference>
<keyword evidence="2 3" id="KW-0808">Transferase</keyword>
<dbReference type="InterPro" id="IPR018201">
    <property type="entry name" value="Ketoacyl_synth_AS"/>
</dbReference>
<evidence type="ECO:0000313" key="6">
    <source>
        <dbReference type="Proteomes" id="UP000325797"/>
    </source>
</evidence>
<dbReference type="EMBL" id="CP042582">
    <property type="protein sequence ID" value="QEX22989.1"/>
    <property type="molecule type" value="Genomic_DNA"/>
</dbReference>
<dbReference type="GO" id="GO:0004315">
    <property type="term" value="F:3-oxoacyl-[acyl-carrier-protein] synthase activity"/>
    <property type="evidence" value="ECO:0007669"/>
    <property type="project" value="InterPro"/>
</dbReference>
<comment type="similarity">
    <text evidence="1 3">Belongs to the thiolase-like superfamily. Beta-ketoacyl-ACP synthases family.</text>
</comment>
<accession>A0A5J6MZL2</accession>
<dbReference type="NCBIfam" id="NF006587">
    <property type="entry name" value="PRK09116.1"/>
    <property type="match status" value="1"/>
</dbReference>
<keyword evidence="6" id="KW-1185">Reference proteome</keyword>
<dbReference type="InterPro" id="IPR014030">
    <property type="entry name" value="Ketoacyl_synth_N"/>
</dbReference>
<organism evidence="5 6">
    <name type="scientific">Hypericibacter adhaerens</name>
    <dbReference type="NCBI Taxonomy" id="2602016"/>
    <lineage>
        <taxon>Bacteria</taxon>
        <taxon>Pseudomonadati</taxon>
        <taxon>Pseudomonadota</taxon>
        <taxon>Alphaproteobacteria</taxon>
        <taxon>Rhodospirillales</taxon>
        <taxon>Dongiaceae</taxon>
        <taxon>Hypericibacter</taxon>
    </lineage>
</organism>
<name>A0A5J6MZL2_9PROT</name>
<dbReference type="InterPro" id="IPR020841">
    <property type="entry name" value="PKS_Beta-ketoAc_synthase_dom"/>
</dbReference>
<proteinExistence type="inferred from homology"/>
<dbReference type="Pfam" id="PF02801">
    <property type="entry name" value="Ketoacyl-synt_C"/>
    <property type="match status" value="1"/>
</dbReference>
<gene>
    <name evidence="5" type="primary">fabF</name>
    <name evidence="5" type="ORF">FRZ61_29230</name>
</gene>
<dbReference type="InterPro" id="IPR000794">
    <property type="entry name" value="Beta-ketoacyl_synthase"/>
</dbReference>
<protein>
    <submittedName>
        <fullName evidence="5">Beta-ketoacyl-ACP synthase II</fullName>
    </submittedName>
</protein>
<dbReference type="OrthoDB" id="9808669at2"/>
<dbReference type="InterPro" id="IPR016039">
    <property type="entry name" value="Thiolase-like"/>
</dbReference>
<dbReference type="SUPFAM" id="SSF53901">
    <property type="entry name" value="Thiolase-like"/>
    <property type="match status" value="2"/>
</dbReference>
<dbReference type="GO" id="GO:0006633">
    <property type="term" value="P:fatty acid biosynthetic process"/>
    <property type="evidence" value="ECO:0007669"/>
    <property type="project" value="InterPro"/>
</dbReference>
<feature type="domain" description="Ketosynthase family 3 (KS3)" evidence="4">
    <location>
        <begin position="2"/>
        <end position="407"/>
    </location>
</feature>
<dbReference type="InterPro" id="IPR014031">
    <property type="entry name" value="Ketoacyl_synth_C"/>
</dbReference>
<dbReference type="PROSITE" id="PS00606">
    <property type="entry name" value="KS3_1"/>
    <property type="match status" value="1"/>
</dbReference>
<dbReference type="PANTHER" id="PTHR11712:SF325">
    <property type="entry name" value="3-OXOACYL-(ACYL-CARRIER-PROTEIN) SYNTHASE II FABF"/>
    <property type="match status" value="1"/>
</dbReference>
<dbReference type="PANTHER" id="PTHR11712">
    <property type="entry name" value="POLYKETIDE SYNTHASE-RELATED"/>
    <property type="match status" value="1"/>
</dbReference>
<dbReference type="Pfam" id="PF00109">
    <property type="entry name" value="ketoacyl-synt"/>
    <property type="match status" value="1"/>
</dbReference>
<evidence type="ECO:0000256" key="3">
    <source>
        <dbReference type="RuleBase" id="RU003694"/>
    </source>
</evidence>
<dbReference type="CDD" id="cd00834">
    <property type="entry name" value="KAS_I_II"/>
    <property type="match status" value="1"/>
</dbReference>
<evidence type="ECO:0000256" key="2">
    <source>
        <dbReference type="ARBA" id="ARBA00022679"/>
    </source>
</evidence>
<dbReference type="KEGG" id="hadh:FRZ61_29230"/>
<dbReference type="FunFam" id="3.40.47.10:FF:000018">
    <property type="entry name" value="3-oxoacyl-[acyl-carrier-protein] synthase 2"/>
    <property type="match status" value="1"/>
</dbReference>
<dbReference type="SMART" id="SM00825">
    <property type="entry name" value="PKS_KS"/>
    <property type="match status" value="1"/>
</dbReference>
<dbReference type="AlphaFoldDB" id="A0A5J6MZL2"/>
<evidence type="ECO:0000313" key="5">
    <source>
        <dbReference type="EMBL" id="QEX22989.1"/>
    </source>
</evidence>
<evidence type="ECO:0000259" key="4">
    <source>
        <dbReference type="PROSITE" id="PS52004"/>
    </source>
</evidence>
<dbReference type="RefSeq" id="WP_151118422.1">
    <property type="nucleotide sequence ID" value="NZ_CP042582.1"/>
</dbReference>
<dbReference type="PROSITE" id="PS52004">
    <property type="entry name" value="KS3_2"/>
    <property type="match status" value="1"/>
</dbReference>
<evidence type="ECO:0000256" key="1">
    <source>
        <dbReference type="ARBA" id="ARBA00008467"/>
    </source>
</evidence>
<dbReference type="Gene3D" id="3.40.47.10">
    <property type="match status" value="2"/>
</dbReference>
<dbReference type="GO" id="GO:0005829">
    <property type="term" value="C:cytosol"/>
    <property type="evidence" value="ECO:0007669"/>
    <property type="project" value="TreeGrafter"/>
</dbReference>
<sequence length="408" mass="43853">MGRRVVVTGMGGVTALGEDWPIIRAAFAAGRTGVRFMEEWNRFTGVNTRLAAPILDFSVEDRYPRKKTRTMGRVSQLAVYATERALADAGLLGDPRVKSIRTGIAYGSSFGSPDAVLGFYELKKAGVSRHLNATSYIQMMAHTAAVNIGTFFGLTGRFIPTSSACTSGSQGIGYAYESIRWGRADIMIGGGAEELDITDAAVFDTLYATSTRNGEPQRTPRPYDRDRDGLVIGEGAASFVLEEYEQARARGARIHAEIVGFGCNSDGNHVTQPQAETMQGAMRLALEDAGLAPDAIGIVNGHGTATEWGDIAETTATQGVFGSRVPIHSLKGHFGHSLGACGAIEAWLGIEMMRDGWFVPTANLEQPDERCAALDYVMKEPRALAVEHFMSTNFAFGGINTALIVKRV</sequence>
<reference evidence="5 6" key="1">
    <citation type="submission" date="2019-08" db="EMBL/GenBank/DDBJ databases">
        <title>Hyperibacter terrae gen. nov., sp. nov. and Hyperibacter viscosus sp. nov., two new members in the family Rhodospirillaceae isolated from the rhizosphere of Hypericum perforatum.</title>
        <authorList>
            <person name="Noviana Z."/>
        </authorList>
    </citation>
    <scope>NUCLEOTIDE SEQUENCE [LARGE SCALE GENOMIC DNA]</scope>
    <source>
        <strain evidence="5 6">R5959</strain>
    </source>
</reference>